<sequence>MIAALAVPLTPWLTHYDPALLALHNQLHRRRRAWQGRCAGQDLRVSWAAAAATFNSPCEVPLLLGRAPVRLRLSAAALEQVLVPLALQFDVQLLPSLPRALLLELAVLDLIERLEPLLGHSVQLLEATDVPRDYAVHLSLELTFGNQPAMSAHLDLSEGAAVLIAQLLDHYGQLEPDPLPALRQTLALVAGRQSLTLGELRSLRPGDVLMLEQGSGLLLDLDGRLQARCQYQGEALRVQEELKAPFLDMENTMTEVDAAVALDDLPLKLVCQVGSLELTLAQLRELGAGSLLQLNTPDVDSVDLMVNGRRVGQGQLVKIGDGLGVRLLSFATP</sequence>
<dbReference type="Gene3D" id="2.30.330.10">
    <property type="entry name" value="SpoA-like"/>
    <property type="match status" value="2"/>
</dbReference>
<dbReference type="STRING" id="219572.A7J50_3479"/>
<evidence type="ECO:0000256" key="1">
    <source>
        <dbReference type="ARBA" id="ARBA00009226"/>
    </source>
</evidence>
<dbReference type="InterPro" id="IPR013385">
    <property type="entry name" value="T3SS_SpaO/YscQ/SpaO"/>
</dbReference>
<feature type="domain" description="Flagellar motor switch protein FliN-like C-terminal" evidence="2">
    <location>
        <begin position="262"/>
        <end position="329"/>
    </location>
</feature>
<proteinExistence type="inferred from homology"/>
<dbReference type="PATRIC" id="fig|219572.3.peg.3581"/>
<dbReference type="KEGG" id="panr:A7J50_3479"/>
<dbReference type="PANTHER" id="PTHR30034">
    <property type="entry name" value="FLAGELLAR MOTOR SWITCH PROTEIN FLIM"/>
    <property type="match status" value="1"/>
</dbReference>
<dbReference type="InterPro" id="IPR036429">
    <property type="entry name" value="SpoA-like_sf"/>
</dbReference>
<dbReference type="Proteomes" id="UP000077829">
    <property type="component" value="Chromosome"/>
</dbReference>
<dbReference type="GO" id="GO:0050918">
    <property type="term" value="P:positive chemotaxis"/>
    <property type="evidence" value="ECO:0007669"/>
    <property type="project" value="TreeGrafter"/>
</dbReference>
<dbReference type="Pfam" id="PF01052">
    <property type="entry name" value="FliMN_C"/>
    <property type="match status" value="2"/>
</dbReference>
<dbReference type="NCBIfam" id="TIGR02551">
    <property type="entry name" value="SpaO_YscQ"/>
    <property type="match status" value="1"/>
</dbReference>
<protein>
    <submittedName>
        <fullName evidence="3">Type III secretion protein</fullName>
    </submittedName>
</protein>
<name>A0A172Z3T6_9PSED</name>
<comment type="similarity">
    <text evidence="1">Belongs to the FliN/MopA/SpaO family.</text>
</comment>
<evidence type="ECO:0000313" key="4">
    <source>
        <dbReference type="Proteomes" id="UP000077829"/>
    </source>
</evidence>
<dbReference type="RefSeq" id="WP_064452916.1">
    <property type="nucleotide sequence ID" value="NZ_CP015600.1"/>
</dbReference>
<dbReference type="AlphaFoldDB" id="A0A172Z3T6"/>
<gene>
    <name evidence="3" type="ORF">A7J50_3479</name>
</gene>
<organism evidence="3 4">
    <name type="scientific">Pseudomonas antarctica</name>
    <dbReference type="NCBI Taxonomy" id="219572"/>
    <lineage>
        <taxon>Bacteria</taxon>
        <taxon>Pseudomonadati</taxon>
        <taxon>Pseudomonadota</taxon>
        <taxon>Gammaproteobacteria</taxon>
        <taxon>Pseudomonadales</taxon>
        <taxon>Pseudomonadaceae</taxon>
        <taxon>Pseudomonas</taxon>
    </lineage>
</organism>
<dbReference type="GO" id="GO:0009425">
    <property type="term" value="C:bacterial-type flagellum basal body"/>
    <property type="evidence" value="ECO:0007669"/>
    <property type="project" value="InterPro"/>
</dbReference>
<dbReference type="GO" id="GO:0030254">
    <property type="term" value="P:protein secretion by the type III secretion system"/>
    <property type="evidence" value="ECO:0007669"/>
    <property type="project" value="InterPro"/>
</dbReference>
<dbReference type="SUPFAM" id="SSF101801">
    <property type="entry name" value="Surface presentation of antigens (SPOA)"/>
    <property type="match status" value="2"/>
</dbReference>
<evidence type="ECO:0000313" key="3">
    <source>
        <dbReference type="EMBL" id="ANF86856.1"/>
    </source>
</evidence>
<dbReference type="PRINTS" id="PR00956">
    <property type="entry name" value="FLGMOTORFLIN"/>
</dbReference>
<dbReference type="PANTHER" id="PTHR30034:SF5">
    <property type="entry name" value="SECRETION SYSTEM APPARATUS PROTEIN SSAQ"/>
    <property type="match status" value="1"/>
</dbReference>
<dbReference type="GO" id="GO:0003774">
    <property type="term" value="F:cytoskeletal motor activity"/>
    <property type="evidence" value="ECO:0007669"/>
    <property type="project" value="InterPro"/>
</dbReference>
<accession>A0A172Z3T6</accession>
<dbReference type="GO" id="GO:0071978">
    <property type="term" value="P:bacterial-type flagellum-dependent swarming motility"/>
    <property type="evidence" value="ECO:0007669"/>
    <property type="project" value="TreeGrafter"/>
</dbReference>
<reference evidence="3 4" key="1">
    <citation type="submission" date="2016-05" db="EMBL/GenBank/DDBJ databases">
        <title>Complete genome sequence of Pseudomonas antarctica PAMC 27494.</title>
        <authorList>
            <person name="Lee J."/>
        </authorList>
    </citation>
    <scope>NUCLEOTIDE SEQUENCE [LARGE SCALE GENOMIC DNA]</scope>
    <source>
        <strain evidence="3 4">PAMC 27494</strain>
    </source>
</reference>
<feature type="domain" description="Flagellar motor switch protein FliN-like C-terminal" evidence="2">
    <location>
        <begin position="185"/>
        <end position="231"/>
    </location>
</feature>
<dbReference type="InterPro" id="IPR001543">
    <property type="entry name" value="FliN-like_C"/>
</dbReference>
<dbReference type="EMBL" id="CP015600">
    <property type="protein sequence ID" value="ANF86856.1"/>
    <property type="molecule type" value="Genomic_DNA"/>
</dbReference>
<dbReference type="InterPro" id="IPR001172">
    <property type="entry name" value="FliN_T3SS_HrcQb"/>
</dbReference>
<evidence type="ECO:0000259" key="2">
    <source>
        <dbReference type="Pfam" id="PF01052"/>
    </source>
</evidence>